<sequence length="134" mass="14831">MGRTPRGIRNNNPGNIRHGADWKGLAEDQPDDAFCTFVDAQHGIRAMGRVLLNYQRRHGINTVEGIVNRWAPPVENDTGAYVAHVAQRLGVKAEEPIVVAEHLEDLVTALIVHENGVNPYDVEVIMEGCQMARV</sequence>
<evidence type="ECO:0000313" key="3">
    <source>
        <dbReference type="Proteomes" id="UP001568358"/>
    </source>
</evidence>
<accession>A0ABV4JQU9</accession>
<evidence type="ECO:0000313" key="2">
    <source>
        <dbReference type="EMBL" id="MEZ6853131.1"/>
    </source>
</evidence>
<gene>
    <name evidence="2" type="ORF">AB2Z07_06290</name>
</gene>
<organism evidence="2 3">
    <name type="scientific">Halodesulfovibrio aestuarii</name>
    <dbReference type="NCBI Taxonomy" id="126333"/>
    <lineage>
        <taxon>Bacteria</taxon>
        <taxon>Pseudomonadati</taxon>
        <taxon>Thermodesulfobacteriota</taxon>
        <taxon>Desulfovibrionia</taxon>
        <taxon>Desulfovibrionales</taxon>
        <taxon>Desulfovibrionaceae</taxon>
        <taxon>Halodesulfovibrio</taxon>
    </lineage>
</organism>
<feature type="compositionally biased region" description="Low complexity" evidence="1">
    <location>
        <begin position="1"/>
        <end position="17"/>
    </location>
</feature>
<reference evidence="2 3" key="1">
    <citation type="submission" date="2024-07" db="EMBL/GenBank/DDBJ databases">
        <title>Active virus-host system and metabolic interactions in a Lokiarchaeon culture.</title>
        <authorList>
            <person name="Ponce Toledo R.I."/>
            <person name="Rodrigues Oliveira T."/>
            <person name="Schleper C."/>
        </authorList>
    </citation>
    <scope>NUCLEOTIDE SEQUENCE [LARGE SCALE GENOMIC DNA]</scope>
    <source>
        <strain evidence="2 3">B35</strain>
    </source>
</reference>
<proteinExistence type="predicted"/>
<dbReference type="EMBL" id="JBFSOO010000004">
    <property type="protein sequence ID" value="MEZ6853131.1"/>
    <property type="molecule type" value="Genomic_DNA"/>
</dbReference>
<dbReference type="RefSeq" id="WP_371150285.1">
    <property type="nucleotide sequence ID" value="NZ_JBFSOO010000004.1"/>
</dbReference>
<dbReference type="Proteomes" id="UP001568358">
    <property type="component" value="Unassembled WGS sequence"/>
</dbReference>
<feature type="region of interest" description="Disordered" evidence="1">
    <location>
        <begin position="1"/>
        <end position="20"/>
    </location>
</feature>
<evidence type="ECO:0000256" key="1">
    <source>
        <dbReference type="SAM" id="MobiDB-lite"/>
    </source>
</evidence>
<name>A0ABV4JQU9_9BACT</name>
<protein>
    <submittedName>
        <fullName evidence="2">Structural protein</fullName>
    </submittedName>
</protein>
<comment type="caution">
    <text evidence="2">The sequence shown here is derived from an EMBL/GenBank/DDBJ whole genome shotgun (WGS) entry which is preliminary data.</text>
</comment>
<keyword evidence="3" id="KW-1185">Reference proteome</keyword>